<evidence type="ECO:0000256" key="14">
    <source>
        <dbReference type="PIRNR" id="PIRNR000167"/>
    </source>
</evidence>
<keyword evidence="8 14" id="KW-0479">Metal-binding</keyword>
<dbReference type="Pfam" id="PF04055">
    <property type="entry name" value="Radical_SAM"/>
    <property type="match status" value="1"/>
</dbReference>
<keyword evidence="9 14" id="KW-0560">Oxidoreductase</keyword>
<evidence type="ECO:0000256" key="7">
    <source>
        <dbReference type="ARBA" id="ARBA00022691"/>
    </source>
</evidence>
<evidence type="ECO:0000259" key="17">
    <source>
        <dbReference type="PROSITE" id="PS51918"/>
    </source>
</evidence>
<dbReference type="InterPro" id="IPR004558">
    <property type="entry name" value="Coprogen_oxidase_HemN"/>
</dbReference>
<dbReference type="InterPro" id="IPR058240">
    <property type="entry name" value="rSAM_sf"/>
</dbReference>
<dbReference type="RefSeq" id="WP_111199837.1">
    <property type="nucleotide sequence ID" value="NZ_QKVK01000009.1"/>
</dbReference>
<dbReference type="SFLD" id="SFLDG01082">
    <property type="entry name" value="B12-binding_domain_containing"/>
    <property type="match status" value="1"/>
</dbReference>
<feature type="binding site" evidence="15">
    <location>
        <position position="50"/>
    </location>
    <ligand>
        <name>S-adenosyl-L-methionine</name>
        <dbReference type="ChEBI" id="CHEBI:59789"/>
        <label>1</label>
    </ligand>
</feature>
<dbReference type="Gene3D" id="1.10.10.920">
    <property type="match status" value="1"/>
</dbReference>
<dbReference type="AlphaFoldDB" id="A0A2W2C684"/>
<dbReference type="GO" id="GO:0006782">
    <property type="term" value="P:protoporphyrinogen IX biosynthetic process"/>
    <property type="evidence" value="ECO:0007669"/>
    <property type="project" value="UniProtKB-UniPathway"/>
</dbReference>
<feature type="domain" description="Radical SAM core" evidence="17">
    <location>
        <begin position="41"/>
        <end position="276"/>
    </location>
</feature>
<keyword evidence="12 14" id="KW-0627">Porphyrin biosynthesis</keyword>
<evidence type="ECO:0000256" key="15">
    <source>
        <dbReference type="PIRSR" id="PIRSR000167-1"/>
    </source>
</evidence>
<evidence type="ECO:0000313" key="18">
    <source>
        <dbReference type="EMBL" id="PZF75643.1"/>
    </source>
</evidence>
<evidence type="ECO:0000256" key="11">
    <source>
        <dbReference type="ARBA" id="ARBA00023014"/>
    </source>
</evidence>
<comment type="pathway">
    <text evidence="2 14">Porphyrin-containing compound metabolism; protoporphyrin-IX biosynthesis; protoporphyrinogen-IX from coproporphyrinogen-III (AdoMet route): step 1/1.</text>
</comment>
<dbReference type="SFLD" id="SFLDG01065">
    <property type="entry name" value="anaerobic_coproporphyrinogen-I"/>
    <property type="match status" value="1"/>
</dbReference>
<comment type="subcellular location">
    <subcellularLocation>
        <location evidence="1 14">Cytoplasm</location>
    </subcellularLocation>
</comment>
<feature type="binding site" evidence="16">
    <location>
        <position position="63"/>
    </location>
    <ligand>
        <name>[4Fe-4S] cluster</name>
        <dbReference type="ChEBI" id="CHEBI:49883"/>
        <note>4Fe-4S-S-AdoMet</note>
    </ligand>
</feature>
<comment type="cofactor">
    <cofactor evidence="14 16">
        <name>[4Fe-4S] cluster</name>
        <dbReference type="ChEBI" id="CHEBI:49883"/>
    </cofactor>
    <text evidence="14 16">Binds 1 [4Fe-4S] cluster. The cluster is coordinated with 3 cysteines and an exchangeable S-adenosyl-L-methionine.</text>
</comment>
<dbReference type="InterPro" id="IPR013785">
    <property type="entry name" value="Aldolase_TIM"/>
</dbReference>
<evidence type="ECO:0000256" key="2">
    <source>
        <dbReference type="ARBA" id="ARBA00004785"/>
    </source>
</evidence>
<keyword evidence="7 14" id="KW-0949">S-adenosyl-L-methionine</keyword>
<evidence type="ECO:0000256" key="6">
    <source>
        <dbReference type="ARBA" id="ARBA00022490"/>
    </source>
</evidence>
<dbReference type="PIRSF" id="PIRSF000167">
    <property type="entry name" value="HemN"/>
    <property type="match status" value="1"/>
</dbReference>
<dbReference type="InterPro" id="IPR006638">
    <property type="entry name" value="Elp3/MiaA/NifB-like_rSAM"/>
</dbReference>
<dbReference type="CDD" id="cd01335">
    <property type="entry name" value="Radical_SAM"/>
    <property type="match status" value="1"/>
</dbReference>
<feature type="binding site" evidence="15">
    <location>
        <position position="108"/>
    </location>
    <ligand>
        <name>S-adenosyl-L-methionine</name>
        <dbReference type="ChEBI" id="CHEBI:59789"/>
        <label>1</label>
    </ligand>
</feature>
<dbReference type="Pfam" id="PF06969">
    <property type="entry name" value="HemN_C"/>
    <property type="match status" value="1"/>
</dbReference>
<evidence type="ECO:0000256" key="5">
    <source>
        <dbReference type="ARBA" id="ARBA00022485"/>
    </source>
</evidence>
<keyword evidence="5 14" id="KW-0004">4Fe-4S</keyword>
<dbReference type="GO" id="GO:0051539">
    <property type="term" value="F:4 iron, 4 sulfur cluster binding"/>
    <property type="evidence" value="ECO:0007669"/>
    <property type="project" value="UniProtKB-KW"/>
</dbReference>
<dbReference type="GO" id="GO:0004109">
    <property type="term" value="F:coproporphyrinogen oxidase activity"/>
    <property type="evidence" value="ECO:0007669"/>
    <property type="project" value="InterPro"/>
</dbReference>
<dbReference type="SFLD" id="SFLDS00029">
    <property type="entry name" value="Radical_SAM"/>
    <property type="match status" value="1"/>
</dbReference>
<dbReference type="PANTHER" id="PTHR13932:SF6">
    <property type="entry name" value="OXYGEN-INDEPENDENT COPROPORPHYRINOGEN III OXIDASE"/>
    <property type="match status" value="1"/>
</dbReference>
<feature type="binding site" evidence="15">
    <location>
        <position position="141"/>
    </location>
    <ligand>
        <name>S-adenosyl-L-methionine</name>
        <dbReference type="ChEBI" id="CHEBI:59789"/>
        <label>1</label>
    </ligand>
</feature>
<dbReference type="GO" id="GO:0051989">
    <property type="term" value="F:coproporphyrinogen dehydrogenase activity"/>
    <property type="evidence" value="ECO:0007669"/>
    <property type="project" value="UniProtKB-EC"/>
</dbReference>
<evidence type="ECO:0000256" key="8">
    <source>
        <dbReference type="ARBA" id="ARBA00022723"/>
    </source>
</evidence>
<dbReference type="InterPro" id="IPR010723">
    <property type="entry name" value="HemN_C"/>
</dbReference>
<dbReference type="SMART" id="SM00729">
    <property type="entry name" value="Elp3"/>
    <property type="match status" value="1"/>
</dbReference>
<dbReference type="PANTHER" id="PTHR13932">
    <property type="entry name" value="COPROPORPHYRINIGEN III OXIDASE"/>
    <property type="match status" value="1"/>
</dbReference>
<organism evidence="18 19">
    <name type="scientific">Aestuariivirga litoralis</name>
    <dbReference type="NCBI Taxonomy" id="2650924"/>
    <lineage>
        <taxon>Bacteria</taxon>
        <taxon>Pseudomonadati</taxon>
        <taxon>Pseudomonadota</taxon>
        <taxon>Alphaproteobacteria</taxon>
        <taxon>Hyphomicrobiales</taxon>
        <taxon>Aestuariivirgaceae</taxon>
        <taxon>Aestuariivirga</taxon>
    </lineage>
</organism>
<feature type="binding site" evidence="15">
    <location>
        <position position="325"/>
    </location>
    <ligand>
        <name>S-adenosyl-L-methionine</name>
        <dbReference type="ChEBI" id="CHEBI:59789"/>
        <label>1</label>
    </ligand>
</feature>
<feature type="binding site" evidence="16">
    <location>
        <position position="60"/>
    </location>
    <ligand>
        <name>[4Fe-4S] cluster</name>
        <dbReference type="ChEBI" id="CHEBI:49883"/>
        <note>4Fe-4S-S-AdoMet</note>
    </ligand>
</feature>
<comment type="subunit">
    <text evidence="4">Monomer.</text>
</comment>
<proteinExistence type="inferred from homology"/>
<dbReference type="UniPathway" id="UPA00251">
    <property type="reaction ID" value="UER00323"/>
</dbReference>
<dbReference type="GO" id="GO:0046872">
    <property type="term" value="F:metal ion binding"/>
    <property type="evidence" value="ECO:0007669"/>
    <property type="project" value="UniProtKB-KW"/>
</dbReference>
<protein>
    <recommendedName>
        <fullName evidence="14">Coproporphyrinogen-III oxidase</fullName>
        <ecNumber evidence="14">1.3.98.3</ecNumber>
    </recommendedName>
</protein>
<evidence type="ECO:0000256" key="3">
    <source>
        <dbReference type="ARBA" id="ARBA00005493"/>
    </source>
</evidence>
<dbReference type="NCBIfam" id="TIGR00538">
    <property type="entry name" value="hemN"/>
    <property type="match status" value="1"/>
</dbReference>
<feature type="binding site" evidence="15">
    <location>
        <position position="168"/>
    </location>
    <ligand>
        <name>S-adenosyl-L-methionine</name>
        <dbReference type="ChEBI" id="CHEBI:59789"/>
        <label>2</label>
    </ligand>
</feature>
<evidence type="ECO:0000256" key="12">
    <source>
        <dbReference type="ARBA" id="ARBA00023244"/>
    </source>
</evidence>
<sequence length="450" mass="49725">MDSQLLPFATQDVPRYTSYPTAVQFQSPFPGQQADDWLTALDPEATLSVYVHIPFCRQLCWYCGCHTSVPNSYDRAARYVDYLVKDIKRSASLFQGRKGKVTHLHFGGGTPTYLDDLHIGEIVEAIDKGFGLSTGGEMALESDPRTLTRERARVLAAMGFNRISFGVQDFATPVQMKINRLQTFGLVKAATEFLREAGFQSVNFDLMYGLPAQTVESVTMTAQQAASLKPDRISVFGYAHVPWFKKHQKMISDADLPGVNARYDQATTIERELNAHGYASIGLDHFALEHDELTAAAKNGTMRRNFQGYTTDVSDALLAFGASAIGEFPGGFVQSARDTLEWSQKIDRNESPVTRGLATTAEDRMRSEVIERLMCDLSVDAADIAQRHGFDPAIFDDVPEKLEPAIHAGIAEVKGTRVSVPPKHRLFLRTVAAAYDAHFVAAPNRHAKAV</sequence>
<accession>A0A2W2C684</accession>
<feature type="binding site" evidence="15">
    <location>
        <begin position="109"/>
        <end position="110"/>
    </location>
    <ligand>
        <name>S-adenosyl-L-methionine</name>
        <dbReference type="ChEBI" id="CHEBI:59789"/>
        <label>2</label>
    </ligand>
</feature>
<dbReference type="PROSITE" id="PS51918">
    <property type="entry name" value="RADICAL_SAM"/>
    <property type="match status" value="1"/>
</dbReference>
<keyword evidence="6 14" id="KW-0963">Cytoplasm</keyword>
<evidence type="ECO:0000256" key="13">
    <source>
        <dbReference type="ARBA" id="ARBA00048321"/>
    </source>
</evidence>
<comment type="caution">
    <text evidence="18">The sequence shown here is derived from an EMBL/GenBank/DDBJ whole genome shotgun (WGS) entry which is preliminary data.</text>
</comment>
<evidence type="ECO:0000313" key="19">
    <source>
        <dbReference type="Proteomes" id="UP000248795"/>
    </source>
</evidence>
<evidence type="ECO:0000256" key="9">
    <source>
        <dbReference type="ARBA" id="ARBA00023002"/>
    </source>
</evidence>
<dbReference type="EMBL" id="QKVK01000009">
    <property type="protein sequence ID" value="PZF75643.1"/>
    <property type="molecule type" value="Genomic_DNA"/>
</dbReference>
<evidence type="ECO:0000256" key="4">
    <source>
        <dbReference type="ARBA" id="ARBA00011245"/>
    </source>
</evidence>
<feature type="binding site" evidence="15">
    <location>
        <position position="205"/>
    </location>
    <ligand>
        <name>S-adenosyl-L-methionine</name>
        <dbReference type="ChEBI" id="CHEBI:59789"/>
        <label>2</label>
    </ligand>
</feature>
<dbReference type="SUPFAM" id="SSF102114">
    <property type="entry name" value="Radical SAM enzymes"/>
    <property type="match status" value="1"/>
</dbReference>
<gene>
    <name evidence="18" type="primary">hemN</name>
    <name evidence="18" type="ORF">DK847_17530</name>
</gene>
<comment type="similarity">
    <text evidence="3 14">Belongs to the anaerobic coproporphyrinogen-III oxidase family.</text>
</comment>
<evidence type="ECO:0000256" key="16">
    <source>
        <dbReference type="PIRSR" id="PIRSR000167-2"/>
    </source>
</evidence>
<reference evidence="19" key="1">
    <citation type="submission" date="2018-06" db="EMBL/GenBank/DDBJ databases">
        <title>Aestuariibacter litoralis strain KCTC 52945T.</title>
        <authorList>
            <person name="Li X."/>
            <person name="Salam N."/>
            <person name="Li J.-L."/>
            <person name="Chen Y.-M."/>
            <person name="Yang Z.-W."/>
            <person name="Zhang L.-Y."/>
            <person name="Han M.-X."/>
            <person name="Xiao M."/>
            <person name="Li W.-J."/>
        </authorList>
    </citation>
    <scope>NUCLEOTIDE SEQUENCE [LARGE SCALE GENOMIC DNA]</scope>
    <source>
        <strain evidence="19">KCTC 52945</strain>
    </source>
</reference>
<dbReference type="Proteomes" id="UP000248795">
    <property type="component" value="Unassembled WGS sequence"/>
</dbReference>
<keyword evidence="19" id="KW-1185">Reference proteome</keyword>
<dbReference type="GO" id="GO:0005737">
    <property type="term" value="C:cytoplasm"/>
    <property type="evidence" value="ECO:0007669"/>
    <property type="project" value="UniProtKB-SubCell"/>
</dbReference>
<feature type="binding site" evidence="15">
    <location>
        <begin position="62"/>
        <end position="64"/>
    </location>
    <ligand>
        <name>S-adenosyl-L-methionine</name>
        <dbReference type="ChEBI" id="CHEBI:59789"/>
        <label>2</label>
    </ligand>
</feature>
<dbReference type="InterPro" id="IPR034505">
    <property type="entry name" value="Coproporphyrinogen-III_oxidase"/>
</dbReference>
<comment type="catalytic activity">
    <reaction evidence="13 14">
        <text>coproporphyrinogen III + 2 S-adenosyl-L-methionine = protoporphyrinogen IX + 2 5'-deoxyadenosine + 2 L-methionine + 2 CO2</text>
        <dbReference type="Rhea" id="RHEA:15425"/>
        <dbReference type="ChEBI" id="CHEBI:16526"/>
        <dbReference type="ChEBI" id="CHEBI:17319"/>
        <dbReference type="ChEBI" id="CHEBI:57307"/>
        <dbReference type="ChEBI" id="CHEBI:57309"/>
        <dbReference type="ChEBI" id="CHEBI:57844"/>
        <dbReference type="ChEBI" id="CHEBI:59789"/>
        <dbReference type="EC" id="1.3.98.3"/>
    </reaction>
</comment>
<feature type="binding site" evidence="15">
    <location>
        <position position="180"/>
    </location>
    <ligand>
        <name>S-adenosyl-L-methionine</name>
        <dbReference type="ChEBI" id="CHEBI:59789"/>
        <label>2</label>
    </ligand>
</feature>
<feature type="binding site" evidence="16">
    <location>
        <position position="56"/>
    </location>
    <ligand>
        <name>[4Fe-4S] cluster</name>
        <dbReference type="ChEBI" id="CHEBI:49883"/>
        <note>4Fe-4S-S-AdoMet</note>
    </ligand>
</feature>
<keyword evidence="10 14" id="KW-0408">Iron</keyword>
<name>A0A2W2C684_9HYPH</name>
<dbReference type="EC" id="1.3.98.3" evidence="14"/>
<dbReference type="Gene3D" id="3.20.20.70">
    <property type="entry name" value="Aldolase class I"/>
    <property type="match status" value="1"/>
</dbReference>
<evidence type="ECO:0000256" key="1">
    <source>
        <dbReference type="ARBA" id="ARBA00004496"/>
    </source>
</evidence>
<evidence type="ECO:0000256" key="10">
    <source>
        <dbReference type="ARBA" id="ARBA00023004"/>
    </source>
</evidence>
<keyword evidence="11 14" id="KW-0411">Iron-sulfur</keyword>
<feature type="binding site" evidence="15">
    <location>
        <position position="239"/>
    </location>
    <ligand>
        <name>S-adenosyl-L-methionine</name>
        <dbReference type="ChEBI" id="CHEBI:59789"/>
        <label>2</label>
    </ligand>
</feature>
<dbReference type="InterPro" id="IPR007197">
    <property type="entry name" value="rSAM"/>
</dbReference>